<keyword evidence="2 9" id="KW-0150">Chloroplast</keyword>
<evidence type="ECO:0000256" key="10">
    <source>
        <dbReference type="SAM" id="MobiDB-lite"/>
    </source>
</evidence>
<dbReference type="GO" id="GO:0009579">
    <property type="term" value="C:thylakoid"/>
    <property type="evidence" value="ECO:0007669"/>
    <property type="project" value="TreeGrafter"/>
</dbReference>
<feature type="region of interest" description="Disordered" evidence="10">
    <location>
        <begin position="451"/>
        <end position="475"/>
    </location>
</feature>
<dbReference type="PANTHER" id="PTHR32429:SF44">
    <property type="entry name" value="RIBULOSE BISPHOSPHATE CARBOXYLASE_OXYGENASE ACTIVASE, CHLOROPLASTIC"/>
    <property type="match status" value="1"/>
</dbReference>
<comment type="similarity">
    <text evidence="8 9">Belongs to the RuBisCO activase family.</text>
</comment>
<dbReference type="SUPFAM" id="SSF52540">
    <property type="entry name" value="P-loop containing nucleoside triphosphate hydrolases"/>
    <property type="match status" value="1"/>
</dbReference>
<dbReference type="Pfam" id="PF21228">
    <property type="entry name" value="RuBisCO_activase_AAA_helical"/>
    <property type="match status" value="1"/>
</dbReference>
<accession>A0AAP0X2U8</accession>
<feature type="compositionally biased region" description="Polar residues" evidence="10">
    <location>
        <begin position="455"/>
        <end position="464"/>
    </location>
</feature>
<dbReference type="FunFam" id="3.40.50.300:FF:000258">
    <property type="entry name" value="Ribulose bisphosphate carboxylase/oxygenase activase, chloroplastic"/>
    <property type="match status" value="1"/>
</dbReference>
<dbReference type="InterPro" id="IPR003959">
    <property type="entry name" value="ATPase_AAA_core"/>
</dbReference>
<evidence type="ECO:0000256" key="7">
    <source>
        <dbReference type="ARBA" id="ARBA00025556"/>
    </source>
</evidence>
<organism evidence="13 14">
    <name type="scientific">Liquidambar formosana</name>
    <name type="common">Formosan gum</name>
    <dbReference type="NCBI Taxonomy" id="63359"/>
    <lineage>
        <taxon>Eukaryota</taxon>
        <taxon>Viridiplantae</taxon>
        <taxon>Streptophyta</taxon>
        <taxon>Embryophyta</taxon>
        <taxon>Tracheophyta</taxon>
        <taxon>Spermatophyta</taxon>
        <taxon>Magnoliopsida</taxon>
        <taxon>eudicotyledons</taxon>
        <taxon>Gunneridae</taxon>
        <taxon>Pentapetalae</taxon>
        <taxon>Saxifragales</taxon>
        <taxon>Altingiaceae</taxon>
        <taxon>Liquidambar</taxon>
    </lineage>
</organism>
<keyword evidence="6" id="KW-0809">Transit peptide</keyword>
<dbReference type="GO" id="GO:0046863">
    <property type="term" value="F:ribulose-1,5-bisphosphate carboxylase/oxygenase activator activity"/>
    <property type="evidence" value="ECO:0007669"/>
    <property type="project" value="UniProtKB-UniRule"/>
</dbReference>
<comment type="caution">
    <text evidence="13">The sequence shown here is derived from an EMBL/GenBank/DDBJ whole genome shotgun (WGS) entry which is preliminary data.</text>
</comment>
<evidence type="ECO:0000313" key="14">
    <source>
        <dbReference type="Proteomes" id="UP001415857"/>
    </source>
</evidence>
<dbReference type="Pfam" id="PF00004">
    <property type="entry name" value="AAA"/>
    <property type="match status" value="1"/>
</dbReference>
<keyword evidence="5 9" id="KW-0067">ATP-binding</keyword>
<evidence type="ECO:0000256" key="1">
    <source>
        <dbReference type="ARBA" id="ARBA00004470"/>
    </source>
</evidence>
<proteinExistence type="inferred from homology"/>
<keyword evidence="4 9" id="KW-0547">Nucleotide-binding</keyword>
<dbReference type="FunFam" id="1.10.8.1070:FF:000001">
    <property type="entry name" value="Ribulose bisphosphate carboxylase/oxygenase activase, chloroplastic"/>
    <property type="match status" value="1"/>
</dbReference>
<keyword evidence="14" id="KW-1185">Reference proteome</keyword>
<comment type="subcellular location">
    <subcellularLocation>
        <location evidence="1 9">Plastid</location>
        <location evidence="1 9">Chloroplast stroma</location>
    </subcellularLocation>
</comment>
<evidence type="ECO:0000256" key="9">
    <source>
        <dbReference type="RuleBase" id="RU369045"/>
    </source>
</evidence>
<reference evidence="13 14" key="1">
    <citation type="journal article" date="2024" name="Plant J.">
        <title>Genome sequences and population genomics reveal climatic adaptation and genomic divergence between two closely related sweetgum species.</title>
        <authorList>
            <person name="Xu W.Q."/>
            <person name="Ren C.Q."/>
            <person name="Zhang X.Y."/>
            <person name="Comes H.P."/>
            <person name="Liu X.H."/>
            <person name="Li Y.G."/>
            <person name="Kettle C.J."/>
            <person name="Jalonen R."/>
            <person name="Gaisberger H."/>
            <person name="Ma Y.Z."/>
            <person name="Qiu Y.X."/>
        </authorList>
    </citation>
    <scope>NUCLEOTIDE SEQUENCE [LARGE SCALE GENOMIC DNA]</scope>
    <source>
        <strain evidence="13">Hangzhou</strain>
    </source>
</reference>
<name>A0AAP0X2U8_LIQFO</name>
<dbReference type="InterPro" id="IPR048571">
    <property type="entry name" value="RuBisCO_activase_AAA_helical"/>
</dbReference>
<evidence type="ECO:0000256" key="8">
    <source>
        <dbReference type="ARBA" id="ARBA00025781"/>
    </source>
</evidence>
<evidence type="ECO:0000259" key="11">
    <source>
        <dbReference type="Pfam" id="PF00004"/>
    </source>
</evidence>
<feature type="domain" description="ATPase AAA-type core" evidence="11">
    <location>
        <begin position="164"/>
        <end position="307"/>
    </location>
</feature>
<evidence type="ECO:0000259" key="12">
    <source>
        <dbReference type="Pfam" id="PF21228"/>
    </source>
</evidence>
<evidence type="ECO:0000256" key="5">
    <source>
        <dbReference type="ARBA" id="ARBA00022840"/>
    </source>
</evidence>
<dbReference type="GO" id="GO:0005524">
    <property type="term" value="F:ATP binding"/>
    <property type="evidence" value="ECO:0007669"/>
    <property type="project" value="UniProtKB-UniRule"/>
</dbReference>
<keyword evidence="3 9" id="KW-0934">Plastid</keyword>
<protein>
    <recommendedName>
        <fullName evidence="9">Ribulose bisphosphate carboxylase/oxygenase activase, chloroplastic</fullName>
        <shortName evidence="9">RA</shortName>
        <shortName evidence="9">RuBisCO activase</shortName>
    </recommendedName>
</protein>
<feature type="domain" description="Ribulose bisphosphate carboxylase/oxygenase activase AAA helical" evidence="12">
    <location>
        <begin position="310"/>
        <end position="405"/>
    </location>
</feature>
<dbReference type="EMBL" id="JBBPBK010000006">
    <property type="protein sequence ID" value="KAK9283763.1"/>
    <property type="molecule type" value="Genomic_DNA"/>
</dbReference>
<dbReference type="InterPro" id="IPR027417">
    <property type="entry name" value="P-loop_NTPase"/>
</dbReference>
<evidence type="ECO:0000256" key="6">
    <source>
        <dbReference type="ARBA" id="ARBA00022946"/>
    </source>
</evidence>
<evidence type="ECO:0000256" key="2">
    <source>
        <dbReference type="ARBA" id="ARBA00022528"/>
    </source>
</evidence>
<sequence>MAAAISTVGAVNVAPLSLNGSGAGTSVPSSAFLGSSLKKVTSRCTNSKVSSSGSFKVVAEIDEEKQTNKDKWKGLAFDTSDDQQDITRGKGMVDSLFQAPSGAGTHYAIMSSYDYISTGLRQYNLDNNMDGFYIAPAFMDKLVVHISKNFMTLPNIKVPLILGIWGGKGQGKSFQCELVFAKMGITPIMMSAGELESGNAGEPAKLIRQRYREAADIIRKGKMCCLFINDLDAGAGRMGGTTQYTVNNQMVNATLMNIADNPTNVQLPGMYNKEENPRVPIIVTGNDFSTLYAPLIRDGRMEKFYWAPTREDRIGVCTGIFRSDNVANEDIVKLVDTFPGQSIDFFGALRARVYDDEVRKWISGVGVQTIGKKLVNSKEGPPTFEQPKMTLEKLLEYGNMLVQEQENVKRVQLADKYLSEAALGEANEDSIKRGTFYGKAAQQVNVPVPEGCTDPSATNYNPTARSDDGSCLYAS</sequence>
<comment type="function">
    <text evidence="7 9">Activation of RuBisCO (ribulose-1,5-bisphosphate carboxylase/oxygenase; EC 4.1.1.39) involves the ATP-dependent carboxylation of the epsilon-amino group of lysine leading to a carbamate structure.</text>
</comment>
<evidence type="ECO:0000256" key="4">
    <source>
        <dbReference type="ARBA" id="ARBA00022741"/>
    </source>
</evidence>
<evidence type="ECO:0000313" key="13">
    <source>
        <dbReference type="EMBL" id="KAK9283763.1"/>
    </source>
</evidence>
<dbReference type="PANTHER" id="PTHR32429">
    <property type="match status" value="1"/>
</dbReference>
<evidence type="ECO:0000256" key="3">
    <source>
        <dbReference type="ARBA" id="ARBA00022640"/>
    </source>
</evidence>
<dbReference type="InterPro" id="IPR044960">
    <property type="entry name" value="RCA-like"/>
</dbReference>
<gene>
    <name evidence="13" type="ORF">L1049_012015</name>
</gene>
<dbReference type="Proteomes" id="UP001415857">
    <property type="component" value="Unassembled WGS sequence"/>
</dbReference>
<dbReference type="GO" id="GO:0009570">
    <property type="term" value="C:chloroplast stroma"/>
    <property type="evidence" value="ECO:0007669"/>
    <property type="project" value="UniProtKB-SubCell"/>
</dbReference>
<dbReference type="AlphaFoldDB" id="A0AAP0X2U8"/>
<dbReference type="GO" id="GO:0016887">
    <property type="term" value="F:ATP hydrolysis activity"/>
    <property type="evidence" value="ECO:0007669"/>
    <property type="project" value="UniProtKB-UniRule"/>
</dbReference>
<dbReference type="Gene3D" id="1.10.8.1070">
    <property type="match status" value="1"/>
</dbReference>
<dbReference type="Gene3D" id="3.40.50.300">
    <property type="entry name" value="P-loop containing nucleotide triphosphate hydrolases"/>
    <property type="match status" value="1"/>
</dbReference>